<proteinExistence type="predicted"/>
<dbReference type="AlphaFoldDB" id="A0A143HDW8"/>
<dbReference type="EMBL" id="CP014806">
    <property type="protein sequence ID" value="AMW99934.1"/>
    <property type="molecule type" value="Genomic_DNA"/>
</dbReference>
<dbReference type="InterPro" id="IPR019109">
    <property type="entry name" value="MamF_MmsF"/>
</dbReference>
<dbReference type="Proteomes" id="UP000076021">
    <property type="component" value="Chromosome"/>
</dbReference>
<reference evidence="6" key="2">
    <citation type="submission" date="2016-03" db="EMBL/GenBank/DDBJ databases">
        <authorList>
            <person name="Seldin L."/>
        </authorList>
    </citation>
    <scope>NUCLEOTIDE SEQUENCE [LARGE SCALE GENOMIC DNA]</scope>
    <source>
        <strain evidence="6">PP9</strain>
    </source>
</reference>
<comment type="subcellular location">
    <subcellularLocation>
        <location evidence="1">Membrane</location>
        <topology evidence="1">Multi-pass membrane protein</topology>
    </subcellularLocation>
</comment>
<gene>
    <name evidence="5" type="ORF">ATY39_11180</name>
</gene>
<dbReference type="STRING" id="241244.ATY39_11180"/>
<protein>
    <submittedName>
        <fullName evidence="5">Uncharacterized protein</fullName>
    </submittedName>
</protein>
<evidence type="ECO:0000313" key="6">
    <source>
        <dbReference type="Proteomes" id="UP000076021"/>
    </source>
</evidence>
<accession>A0A143HDW8</accession>
<evidence type="ECO:0000313" key="5">
    <source>
        <dbReference type="EMBL" id="AMW99934.1"/>
    </source>
</evidence>
<name>A0A143HDW8_9BACL</name>
<sequence length="125" mass="13903">MELENNNNRVISSLCYFSIFFAGFILPVIVYFAVKEQEVKRHAKRALLSHLLLLVPTIIGVIIFMAVVAGAGFYSYSFETGSPDASSNDGMWIMGAWLIFIVVEAILSLGVFIWNIVQGIKVLKV</sequence>
<evidence type="ECO:0000256" key="1">
    <source>
        <dbReference type="ARBA" id="ARBA00004141"/>
    </source>
</evidence>
<keyword evidence="2" id="KW-0812">Transmembrane</keyword>
<evidence type="ECO:0000256" key="2">
    <source>
        <dbReference type="ARBA" id="ARBA00022692"/>
    </source>
</evidence>
<keyword evidence="6" id="KW-1185">Reference proteome</keyword>
<keyword evidence="4" id="KW-0472">Membrane</keyword>
<evidence type="ECO:0000256" key="4">
    <source>
        <dbReference type="ARBA" id="ARBA00023136"/>
    </source>
</evidence>
<reference evidence="5 6" key="1">
    <citation type="journal article" date="2016" name="Genome Announc.">
        <title>Whole-Genome Sequence of Rummeliibacillus stabekisii Strain PP9 Isolated from Antarctic Soil.</title>
        <authorList>
            <person name="da Mota F.F."/>
            <person name="Vollu R.E."/>
            <person name="Jurelevicius D."/>
            <person name="Seldin L."/>
        </authorList>
    </citation>
    <scope>NUCLEOTIDE SEQUENCE [LARGE SCALE GENOMIC DNA]</scope>
    <source>
        <strain evidence="5 6">PP9</strain>
    </source>
</reference>
<dbReference type="Pfam" id="PF09685">
    <property type="entry name" value="MamF_MmsF"/>
    <property type="match status" value="1"/>
</dbReference>
<evidence type="ECO:0000256" key="3">
    <source>
        <dbReference type="ARBA" id="ARBA00022989"/>
    </source>
</evidence>
<keyword evidence="3" id="KW-1133">Transmembrane helix</keyword>
<dbReference type="KEGG" id="rst:ATY39_11180"/>
<organism evidence="5 6">
    <name type="scientific">Rummeliibacillus stabekisii</name>
    <dbReference type="NCBI Taxonomy" id="241244"/>
    <lineage>
        <taxon>Bacteria</taxon>
        <taxon>Bacillati</taxon>
        <taxon>Bacillota</taxon>
        <taxon>Bacilli</taxon>
        <taxon>Bacillales</taxon>
        <taxon>Caryophanaceae</taxon>
        <taxon>Rummeliibacillus</taxon>
    </lineage>
</organism>
<dbReference type="RefSeq" id="WP_066789768.1">
    <property type="nucleotide sequence ID" value="NZ_BJVD01000008.1"/>
</dbReference>